<evidence type="ECO:0000256" key="1">
    <source>
        <dbReference type="ARBA" id="ARBA00006252"/>
    </source>
</evidence>
<dbReference type="PANTHER" id="PTHR10204">
    <property type="entry name" value="NAD P H OXIDOREDUCTASE-RELATED"/>
    <property type="match status" value="1"/>
</dbReference>
<dbReference type="Gene3D" id="3.40.50.360">
    <property type="match status" value="1"/>
</dbReference>
<accession>A0A1H9NCS4</accession>
<dbReference type="EMBL" id="FOGL01000003">
    <property type="protein sequence ID" value="SER33547.1"/>
    <property type="molecule type" value="Genomic_DNA"/>
</dbReference>
<reference evidence="4 5" key="1">
    <citation type="submission" date="2016-10" db="EMBL/GenBank/DDBJ databases">
        <authorList>
            <person name="de Groot N.N."/>
        </authorList>
    </citation>
    <scope>NUCLEOTIDE SEQUENCE [LARGE SCALE GENOMIC DNA]</scope>
    <source>
        <strain evidence="4 5">CGMCC 1.7727</strain>
    </source>
</reference>
<evidence type="ECO:0000313" key="5">
    <source>
        <dbReference type="Proteomes" id="UP000199687"/>
    </source>
</evidence>
<dbReference type="InterPro" id="IPR051545">
    <property type="entry name" value="NAD(P)H_dehydrogenase_qn"/>
</dbReference>
<evidence type="ECO:0000313" key="4">
    <source>
        <dbReference type="EMBL" id="SER33547.1"/>
    </source>
</evidence>
<evidence type="ECO:0000256" key="2">
    <source>
        <dbReference type="ARBA" id="ARBA00023002"/>
    </source>
</evidence>
<name>A0A1H9NCS4_9BACI</name>
<dbReference type="STRING" id="531814.SAMN04487944_10369"/>
<gene>
    <name evidence="4" type="ORF">SAMN04487944_10369</name>
</gene>
<protein>
    <submittedName>
        <fullName evidence="4">NAD(P)H dehydrogenase (Quinone)</fullName>
    </submittedName>
</protein>
<feature type="domain" description="Flavodoxin-like fold" evidence="3">
    <location>
        <begin position="1"/>
        <end position="182"/>
    </location>
</feature>
<evidence type="ECO:0000259" key="3">
    <source>
        <dbReference type="Pfam" id="PF02525"/>
    </source>
</evidence>
<dbReference type="OrthoDB" id="9798454at2"/>
<comment type="similarity">
    <text evidence="1">Belongs to the NAD(P)H dehydrogenase (quinone) family.</text>
</comment>
<dbReference type="AlphaFoldDB" id="A0A1H9NCS4"/>
<dbReference type="InterPro" id="IPR003680">
    <property type="entry name" value="Flavodoxin_fold"/>
</dbReference>
<dbReference type="Pfam" id="PF02525">
    <property type="entry name" value="Flavodoxin_2"/>
    <property type="match status" value="1"/>
</dbReference>
<dbReference type="GO" id="GO:0005829">
    <property type="term" value="C:cytosol"/>
    <property type="evidence" value="ECO:0007669"/>
    <property type="project" value="TreeGrafter"/>
</dbReference>
<dbReference type="GO" id="GO:0003955">
    <property type="term" value="F:NAD(P)H dehydrogenase (quinone) activity"/>
    <property type="evidence" value="ECO:0007669"/>
    <property type="project" value="TreeGrafter"/>
</dbReference>
<keyword evidence="5" id="KW-1185">Reference proteome</keyword>
<proteinExistence type="inferred from homology"/>
<dbReference type="InterPro" id="IPR029039">
    <property type="entry name" value="Flavoprotein-like_sf"/>
</dbReference>
<dbReference type="PANTHER" id="PTHR10204:SF34">
    <property type="entry name" value="NAD(P)H DEHYDROGENASE [QUINONE] 1 ISOFORM 1"/>
    <property type="match status" value="1"/>
</dbReference>
<keyword evidence="2" id="KW-0560">Oxidoreductase</keyword>
<organism evidence="4 5">
    <name type="scientific">Gracilibacillus ureilyticus</name>
    <dbReference type="NCBI Taxonomy" id="531814"/>
    <lineage>
        <taxon>Bacteria</taxon>
        <taxon>Bacillati</taxon>
        <taxon>Bacillota</taxon>
        <taxon>Bacilli</taxon>
        <taxon>Bacillales</taxon>
        <taxon>Bacillaceae</taxon>
        <taxon>Gracilibacillus</taxon>
    </lineage>
</organism>
<dbReference type="SUPFAM" id="SSF52218">
    <property type="entry name" value="Flavoproteins"/>
    <property type="match status" value="1"/>
</dbReference>
<dbReference type="RefSeq" id="WP_089739539.1">
    <property type="nucleotide sequence ID" value="NZ_FOGL01000003.1"/>
</dbReference>
<sequence length="195" mass="22843">MNVLIVYTHPNHHSLCYDFLQKVMEGSKANERIKQIKVIDLYEEKFNPALAFNDQKRRRDMHKDPEMEEYRKQIVWADKLVFVYPIWWGRPPAMLLGYFDQVLASNFAYKDKGKYSAEGLLKGKTAVCVSTMKGPAFYPFFLLNNAHKALIKKATLNFVGISKVKFFEFGSMENSNGKHDQKLNKIYHYFSKIKK</sequence>
<dbReference type="Proteomes" id="UP000199687">
    <property type="component" value="Unassembled WGS sequence"/>
</dbReference>